<protein>
    <submittedName>
        <fullName evidence="2">Uncharacterized protein</fullName>
    </submittedName>
</protein>
<proteinExistence type="predicted"/>
<accession>A0A815KDN1</accession>
<dbReference type="Proteomes" id="UP000663829">
    <property type="component" value="Unassembled WGS sequence"/>
</dbReference>
<keyword evidence="4" id="KW-1185">Reference proteome</keyword>
<evidence type="ECO:0000313" key="4">
    <source>
        <dbReference type="Proteomes" id="UP000663829"/>
    </source>
</evidence>
<feature type="non-terminal residue" evidence="2">
    <location>
        <position position="1"/>
    </location>
</feature>
<evidence type="ECO:0000313" key="3">
    <source>
        <dbReference type="EMBL" id="CAF4286344.1"/>
    </source>
</evidence>
<name>A0A815KDN1_9BILA</name>
<dbReference type="AlphaFoldDB" id="A0A815KDN1"/>
<dbReference type="OrthoDB" id="10425917at2759"/>
<reference evidence="2" key="1">
    <citation type="submission" date="2021-02" db="EMBL/GenBank/DDBJ databases">
        <authorList>
            <person name="Nowell W R."/>
        </authorList>
    </citation>
    <scope>NUCLEOTIDE SEQUENCE</scope>
</reference>
<sequence length="51" mass="6153">HDSFDQPRPKLTASQRTKKELKRLGVKRQKQLDDEPPPKRQRKPKRFVDED</sequence>
<dbReference type="EMBL" id="CAJNOQ010017030">
    <property type="protein sequence ID" value="CAF1391795.1"/>
    <property type="molecule type" value="Genomic_DNA"/>
</dbReference>
<dbReference type="EMBL" id="CAJOBC010082439">
    <property type="protein sequence ID" value="CAF4286344.1"/>
    <property type="molecule type" value="Genomic_DNA"/>
</dbReference>
<evidence type="ECO:0000313" key="2">
    <source>
        <dbReference type="EMBL" id="CAF1391795.1"/>
    </source>
</evidence>
<feature type="compositionally biased region" description="Basic residues" evidence="1">
    <location>
        <begin position="19"/>
        <end position="29"/>
    </location>
</feature>
<gene>
    <name evidence="2" type="ORF">GPM918_LOCUS32832</name>
    <name evidence="3" type="ORF">SRO942_LOCUS33507</name>
</gene>
<evidence type="ECO:0000256" key="1">
    <source>
        <dbReference type="SAM" id="MobiDB-lite"/>
    </source>
</evidence>
<organism evidence="2 4">
    <name type="scientific">Didymodactylos carnosus</name>
    <dbReference type="NCBI Taxonomy" id="1234261"/>
    <lineage>
        <taxon>Eukaryota</taxon>
        <taxon>Metazoa</taxon>
        <taxon>Spiralia</taxon>
        <taxon>Gnathifera</taxon>
        <taxon>Rotifera</taxon>
        <taxon>Eurotatoria</taxon>
        <taxon>Bdelloidea</taxon>
        <taxon>Philodinida</taxon>
        <taxon>Philodinidae</taxon>
        <taxon>Didymodactylos</taxon>
    </lineage>
</organism>
<dbReference type="Proteomes" id="UP000681722">
    <property type="component" value="Unassembled WGS sequence"/>
</dbReference>
<comment type="caution">
    <text evidence="2">The sequence shown here is derived from an EMBL/GenBank/DDBJ whole genome shotgun (WGS) entry which is preliminary data.</text>
</comment>
<feature type="region of interest" description="Disordered" evidence="1">
    <location>
        <begin position="1"/>
        <end position="51"/>
    </location>
</feature>